<dbReference type="GO" id="GO:0003735">
    <property type="term" value="F:structural constituent of ribosome"/>
    <property type="evidence" value="ECO:0007669"/>
    <property type="project" value="InterPro"/>
</dbReference>
<dbReference type="HAMAP" id="MF_00500">
    <property type="entry name" value="Ribosomal_bS20"/>
    <property type="match status" value="1"/>
</dbReference>
<keyword evidence="3 8" id="KW-0699">rRNA-binding</keyword>
<evidence type="ECO:0000256" key="6">
    <source>
        <dbReference type="ARBA" id="ARBA00023274"/>
    </source>
</evidence>
<evidence type="ECO:0000256" key="5">
    <source>
        <dbReference type="ARBA" id="ARBA00022980"/>
    </source>
</evidence>
<organism evidence="10 11">
    <name type="scientific">Peloplasma aerotolerans</name>
    <dbReference type="NCBI Taxonomy" id="3044389"/>
    <lineage>
        <taxon>Bacteria</taxon>
        <taxon>Bacillati</taxon>
        <taxon>Mycoplasmatota</taxon>
        <taxon>Mollicutes</taxon>
        <taxon>Acholeplasmatales</taxon>
        <taxon>Acholeplasmataceae</taxon>
        <taxon>Peloplasma</taxon>
    </lineage>
</organism>
<evidence type="ECO:0000256" key="3">
    <source>
        <dbReference type="ARBA" id="ARBA00022730"/>
    </source>
</evidence>
<comment type="similarity">
    <text evidence="2 8">Belongs to the bacterial ribosomal protein bS20 family.</text>
</comment>
<dbReference type="GO" id="GO:0006412">
    <property type="term" value="P:translation"/>
    <property type="evidence" value="ECO:0007669"/>
    <property type="project" value="UniProtKB-UniRule"/>
</dbReference>
<dbReference type="SUPFAM" id="SSF46992">
    <property type="entry name" value="Ribosomal protein S20"/>
    <property type="match status" value="1"/>
</dbReference>
<evidence type="ECO:0000256" key="2">
    <source>
        <dbReference type="ARBA" id="ARBA00007634"/>
    </source>
</evidence>
<sequence>MANIKQQIKRNKTNEKRRLHNASFKSSVKTAIKAVETAVAANEKEKAIESLSFAHKKLDKGLAKGIFHKNFVARHKSSLALMVNNLEN</sequence>
<dbReference type="InterPro" id="IPR002583">
    <property type="entry name" value="Ribosomal_bS20"/>
</dbReference>
<comment type="caution">
    <text evidence="10">The sequence shown here is derived from an EMBL/GenBank/DDBJ whole genome shotgun (WGS) entry which is preliminary data.</text>
</comment>
<dbReference type="Gene3D" id="1.20.58.110">
    <property type="entry name" value="Ribosomal protein S20"/>
    <property type="match status" value="1"/>
</dbReference>
<keyword evidence="5 8" id="KW-0689">Ribosomal protein</keyword>
<keyword evidence="6 8" id="KW-0687">Ribonucleoprotein</keyword>
<dbReference type="Pfam" id="PF01649">
    <property type="entry name" value="Ribosomal_S20p"/>
    <property type="match status" value="1"/>
</dbReference>
<evidence type="ECO:0000313" key="10">
    <source>
        <dbReference type="EMBL" id="MDI6452316.1"/>
    </source>
</evidence>
<name>A0AAW6U2W8_9MOLU</name>
<comment type="function">
    <text evidence="1 8">Binds directly to 16S ribosomal RNA.</text>
</comment>
<gene>
    <name evidence="8 10" type="primary">rpsT</name>
    <name evidence="10" type="ORF">QJ521_01960</name>
</gene>
<evidence type="ECO:0000256" key="8">
    <source>
        <dbReference type="HAMAP-Rule" id="MF_00500"/>
    </source>
</evidence>
<dbReference type="NCBIfam" id="TIGR00029">
    <property type="entry name" value="S20"/>
    <property type="match status" value="1"/>
</dbReference>
<dbReference type="GO" id="GO:0070181">
    <property type="term" value="F:small ribosomal subunit rRNA binding"/>
    <property type="evidence" value="ECO:0007669"/>
    <property type="project" value="TreeGrafter"/>
</dbReference>
<reference evidence="10" key="1">
    <citation type="submission" date="2023-05" db="EMBL/GenBank/DDBJ databases">
        <title>Mariniplasma microaerophilum sp. nov., a novel anaerobic mollicute isolated from terrestrial mud volcano, Taman Peninsula, Russia.</title>
        <authorList>
            <person name="Khomyakova M.A."/>
            <person name="Merkel A.Y."/>
            <person name="Slobodkin A.I."/>
        </authorList>
    </citation>
    <scope>NUCLEOTIDE SEQUENCE</scope>
    <source>
        <strain evidence="10">M4Ah</strain>
    </source>
</reference>
<keyword evidence="11" id="KW-1185">Reference proteome</keyword>
<feature type="region of interest" description="Disordered" evidence="9">
    <location>
        <begin position="1"/>
        <end position="21"/>
    </location>
</feature>
<dbReference type="RefSeq" id="WP_282838731.1">
    <property type="nucleotide sequence ID" value="NZ_JASCXW010000003.1"/>
</dbReference>
<evidence type="ECO:0000256" key="1">
    <source>
        <dbReference type="ARBA" id="ARBA00003134"/>
    </source>
</evidence>
<dbReference type="InterPro" id="IPR036510">
    <property type="entry name" value="Ribosomal_bS20_sf"/>
</dbReference>
<dbReference type="PANTHER" id="PTHR33398">
    <property type="entry name" value="30S RIBOSOMAL PROTEIN S20"/>
    <property type="match status" value="1"/>
</dbReference>
<dbReference type="Proteomes" id="UP001431532">
    <property type="component" value="Unassembled WGS sequence"/>
</dbReference>
<dbReference type="GO" id="GO:0005829">
    <property type="term" value="C:cytosol"/>
    <property type="evidence" value="ECO:0007669"/>
    <property type="project" value="TreeGrafter"/>
</dbReference>
<evidence type="ECO:0000256" key="7">
    <source>
        <dbReference type="ARBA" id="ARBA00035136"/>
    </source>
</evidence>
<keyword evidence="4 8" id="KW-0694">RNA-binding</keyword>
<proteinExistence type="inferred from homology"/>
<dbReference type="PANTHER" id="PTHR33398:SF1">
    <property type="entry name" value="SMALL RIBOSOMAL SUBUNIT PROTEIN BS20C"/>
    <property type="match status" value="1"/>
</dbReference>
<protein>
    <recommendedName>
        <fullName evidence="7 8">Small ribosomal subunit protein bS20</fullName>
    </recommendedName>
</protein>
<dbReference type="EMBL" id="JASCXW010000003">
    <property type="protein sequence ID" value="MDI6452316.1"/>
    <property type="molecule type" value="Genomic_DNA"/>
</dbReference>
<evidence type="ECO:0000313" key="11">
    <source>
        <dbReference type="Proteomes" id="UP001431532"/>
    </source>
</evidence>
<evidence type="ECO:0000256" key="4">
    <source>
        <dbReference type="ARBA" id="ARBA00022884"/>
    </source>
</evidence>
<dbReference type="GO" id="GO:0015935">
    <property type="term" value="C:small ribosomal subunit"/>
    <property type="evidence" value="ECO:0007669"/>
    <property type="project" value="TreeGrafter"/>
</dbReference>
<evidence type="ECO:0000256" key="9">
    <source>
        <dbReference type="SAM" id="MobiDB-lite"/>
    </source>
</evidence>
<accession>A0AAW6U2W8</accession>
<feature type="compositionally biased region" description="Basic residues" evidence="9">
    <location>
        <begin position="7"/>
        <end position="20"/>
    </location>
</feature>
<dbReference type="FunFam" id="1.20.58.110:FF:000001">
    <property type="entry name" value="30S ribosomal protein S20"/>
    <property type="match status" value="1"/>
</dbReference>
<dbReference type="AlphaFoldDB" id="A0AAW6U2W8"/>